<reference evidence="2" key="1">
    <citation type="submission" date="2021-01" db="EMBL/GenBank/DDBJ databases">
        <authorList>
            <person name="Corre E."/>
            <person name="Pelletier E."/>
            <person name="Niang G."/>
            <person name="Scheremetjew M."/>
            <person name="Finn R."/>
            <person name="Kale V."/>
            <person name="Holt S."/>
            <person name="Cochrane G."/>
            <person name="Meng A."/>
            <person name="Brown T."/>
            <person name="Cohen L."/>
        </authorList>
    </citation>
    <scope>NUCLEOTIDE SEQUENCE</scope>
    <source>
        <strain evidence="2">PLY429</strain>
    </source>
</reference>
<dbReference type="Pfam" id="PF00646">
    <property type="entry name" value="F-box"/>
    <property type="match status" value="1"/>
</dbReference>
<protein>
    <recommendedName>
        <fullName evidence="1">F-box domain-containing protein</fullName>
    </recommendedName>
</protein>
<proteinExistence type="predicted"/>
<dbReference type="Gene3D" id="1.20.1280.50">
    <property type="match status" value="1"/>
</dbReference>
<evidence type="ECO:0000313" key="2">
    <source>
        <dbReference type="EMBL" id="CAD9214331.1"/>
    </source>
</evidence>
<dbReference type="InterPro" id="IPR036047">
    <property type="entry name" value="F-box-like_dom_sf"/>
</dbReference>
<feature type="domain" description="F-box" evidence="1">
    <location>
        <begin position="23"/>
        <end position="52"/>
    </location>
</feature>
<dbReference type="SUPFAM" id="SSF81383">
    <property type="entry name" value="F-box domain"/>
    <property type="match status" value="1"/>
</dbReference>
<name>A0A7S1X8D0_9CHLO</name>
<sequence length="522" mass="57678">MDDVAEGVEECSSGTAAIQLAGDALAEAFSLLDWRSLARCSCVCRAWRRAASAVKASPKQRLRLEFGEEFTGALERAAPSDPPWNNIAKICEETRSFLSHEQHVARWTYASRCFVRTWSLVVRLSTRCRSTELTEAETSRNSTSSKLCEGAPFPPVMCLELPQSVWLRFALPLHPTDASAPFYDLSKDAMELELWANCGVARKVLMLEERNWRVPSNDTDLFLDSHRTGIYAWVGWEAEGDGPLNLGEEAGGMFQRPVVHVAIYVHYEHAFATALRDVPLPQMLSLGHDYHDVEVGLASLQVAVDFCRIRTGCVGGCRLCLRPYLRGFGNSDILDTVTWRLIPDTLEVFQCSDGSDESLRRVIPTVDSDGRLVNAAASPAAEMRSHTTSAPQAWAKALLQLTELATTDACVDFSVYSSQGALLIGRAGVELWETHVKQHGDDELDDASDDQTMDLVPSWRMPFLVDNGLEASRGRNSLWDTWITMTPSTAVATEGVFELSLTNGALRNLWEAAVSRADGTTR</sequence>
<dbReference type="InterPro" id="IPR001810">
    <property type="entry name" value="F-box_dom"/>
</dbReference>
<gene>
    <name evidence="2" type="ORF">TCHU04912_LOCUS16571</name>
</gene>
<accession>A0A7S1X8D0</accession>
<organism evidence="2">
    <name type="scientific">Tetraselmis chuii</name>
    <dbReference type="NCBI Taxonomy" id="63592"/>
    <lineage>
        <taxon>Eukaryota</taxon>
        <taxon>Viridiplantae</taxon>
        <taxon>Chlorophyta</taxon>
        <taxon>core chlorophytes</taxon>
        <taxon>Chlorodendrophyceae</taxon>
        <taxon>Chlorodendrales</taxon>
        <taxon>Chlorodendraceae</taxon>
        <taxon>Tetraselmis</taxon>
    </lineage>
</organism>
<dbReference type="AlphaFoldDB" id="A0A7S1X8D0"/>
<evidence type="ECO:0000259" key="1">
    <source>
        <dbReference type="Pfam" id="PF00646"/>
    </source>
</evidence>
<dbReference type="EMBL" id="HBGG01031722">
    <property type="protein sequence ID" value="CAD9214331.1"/>
    <property type="molecule type" value="Transcribed_RNA"/>
</dbReference>